<keyword evidence="4 6" id="KW-0235">DNA replication</keyword>
<evidence type="ECO:0000259" key="8">
    <source>
        <dbReference type="Pfam" id="PF22466"/>
    </source>
</evidence>
<proteinExistence type="inferred from homology"/>
<dbReference type="Gene3D" id="1.20.58.2050">
    <property type="match status" value="1"/>
</dbReference>
<dbReference type="InterPro" id="IPR010492">
    <property type="entry name" value="GINS_Psf3"/>
</dbReference>
<dbReference type="CDD" id="cd21693">
    <property type="entry name" value="GINS_B_Psf3"/>
    <property type="match status" value="1"/>
</dbReference>
<name>A0A507EFA7_9FUNG</name>
<dbReference type="InterPro" id="IPR021151">
    <property type="entry name" value="GINS_A"/>
</dbReference>
<evidence type="ECO:0000313" key="9">
    <source>
        <dbReference type="EMBL" id="TPX61936.1"/>
    </source>
</evidence>
<dbReference type="GO" id="GO:1902975">
    <property type="term" value="P:mitotic DNA replication initiation"/>
    <property type="evidence" value="ECO:0007669"/>
    <property type="project" value="TreeGrafter"/>
</dbReference>
<dbReference type="EMBL" id="QEAQ01000005">
    <property type="protein sequence ID" value="TPX61936.1"/>
    <property type="molecule type" value="Genomic_DNA"/>
</dbReference>
<dbReference type="STRING" id="109895.A0A507EFA7"/>
<comment type="subcellular location">
    <subcellularLocation>
        <location evidence="1 6">Nucleus</location>
    </subcellularLocation>
</comment>
<evidence type="ECO:0000256" key="2">
    <source>
        <dbReference type="ARBA" id="ARBA00006343"/>
    </source>
</evidence>
<sequence length="188" mass="22079">MSGDEYWDMDAILSEQQKIPCFFHSNVPGYGFLEGNHEVDLSANVKVELPYWLAAKIALDDYIDLEVPPCYSQRIRNDLNASPTSVNLNRLCAYYYRFGVKIINLIDDERLPQILTEAFRARLPLIMDYTQTSRLRTDRSEFIYSLDETERELYKLGHETVTEMTHWDRRKAVRIQTAEVLSRRTGRF</sequence>
<reference evidence="9 10" key="1">
    <citation type="journal article" date="2019" name="Sci. Rep.">
        <title>Comparative genomics of chytrid fungi reveal insights into the obligate biotrophic and pathogenic lifestyle of Synchytrium endobioticum.</title>
        <authorList>
            <person name="van de Vossenberg B.T.L.H."/>
            <person name="Warris S."/>
            <person name="Nguyen H.D.T."/>
            <person name="van Gent-Pelzer M.P.E."/>
            <person name="Joly D.L."/>
            <person name="van de Geest H.C."/>
            <person name="Bonants P.J.M."/>
            <person name="Smith D.S."/>
            <person name="Levesque C.A."/>
            <person name="van der Lee T.A.J."/>
        </authorList>
    </citation>
    <scope>NUCLEOTIDE SEQUENCE [LARGE SCALE GENOMIC DNA]</scope>
    <source>
        <strain evidence="9 10">CBS 809.83</strain>
    </source>
</reference>
<keyword evidence="10" id="KW-1185">Reference proteome</keyword>
<dbReference type="AlphaFoldDB" id="A0A507EFA7"/>
<evidence type="ECO:0000256" key="3">
    <source>
        <dbReference type="ARBA" id="ARBA00015140"/>
    </source>
</evidence>
<evidence type="ECO:0000256" key="5">
    <source>
        <dbReference type="ARBA" id="ARBA00023242"/>
    </source>
</evidence>
<evidence type="ECO:0000256" key="6">
    <source>
        <dbReference type="RuleBase" id="RU367161"/>
    </source>
</evidence>
<comment type="subunit">
    <text evidence="6">Component of the GINS complex.</text>
</comment>
<evidence type="ECO:0000259" key="7">
    <source>
        <dbReference type="Pfam" id="PF05916"/>
    </source>
</evidence>
<dbReference type="PANTHER" id="PTHR22768:SF0">
    <property type="entry name" value="DNA REPLICATION COMPLEX GINS PROTEIN PSF3"/>
    <property type="match status" value="1"/>
</dbReference>
<dbReference type="Pfam" id="PF22466">
    <property type="entry name" value="PSF3_N"/>
    <property type="match status" value="1"/>
</dbReference>
<comment type="function">
    <text evidence="6">The GINS complex plays an essential role in the initiation of DNA replication.</text>
</comment>
<dbReference type="InterPro" id="IPR055221">
    <property type="entry name" value="PSF3_N"/>
</dbReference>
<comment type="similarity">
    <text evidence="2 6">Belongs to the GINS3/PSF3 family.</text>
</comment>
<comment type="caution">
    <text evidence="9">The sequence shown here is derived from an EMBL/GenBank/DDBJ whole genome shotgun (WGS) entry which is preliminary data.</text>
</comment>
<dbReference type="Proteomes" id="UP000318582">
    <property type="component" value="Unassembled WGS sequence"/>
</dbReference>
<protein>
    <recommendedName>
        <fullName evidence="3 6">DNA replication complex GINS protein PSF3</fullName>
    </recommendedName>
</protein>
<dbReference type="InterPro" id="IPR038437">
    <property type="entry name" value="GINS_Psf3_sf"/>
</dbReference>
<evidence type="ECO:0000256" key="4">
    <source>
        <dbReference type="ARBA" id="ARBA00022705"/>
    </source>
</evidence>
<gene>
    <name evidence="9" type="ORF">PhCBS80983_g00855</name>
</gene>
<feature type="domain" description="GINS subunit" evidence="7">
    <location>
        <begin position="71"/>
        <end position="167"/>
    </location>
</feature>
<dbReference type="GO" id="GO:0000811">
    <property type="term" value="C:GINS complex"/>
    <property type="evidence" value="ECO:0007669"/>
    <property type="project" value="UniProtKB-UniRule"/>
</dbReference>
<dbReference type="SUPFAM" id="SSF160059">
    <property type="entry name" value="PriA/YqbF domain"/>
    <property type="match status" value="1"/>
</dbReference>
<dbReference type="CDD" id="cd11713">
    <property type="entry name" value="GINS_A_psf3"/>
    <property type="match status" value="1"/>
</dbReference>
<evidence type="ECO:0000256" key="1">
    <source>
        <dbReference type="ARBA" id="ARBA00004123"/>
    </source>
</evidence>
<accession>A0A507EFA7</accession>
<feature type="domain" description="DNA replication complex GINS protein PSF3 N-terminal" evidence="8">
    <location>
        <begin position="7"/>
        <end position="57"/>
    </location>
</feature>
<keyword evidence="5 6" id="KW-0539">Nucleus</keyword>
<dbReference type="PANTHER" id="PTHR22768">
    <property type="entry name" value="DNA REPLICATION COMPLEX GINS PROTEIN PSF3"/>
    <property type="match status" value="1"/>
</dbReference>
<evidence type="ECO:0000313" key="10">
    <source>
        <dbReference type="Proteomes" id="UP000318582"/>
    </source>
</evidence>
<dbReference type="Pfam" id="PF05916">
    <property type="entry name" value="Sld5"/>
    <property type="match status" value="1"/>
</dbReference>
<dbReference type="SUPFAM" id="SSF158573">
    <property type="entry name" value="GINS helical bundle-like"/>
    <property type="match status" value="1"/>
</dbReference>
<organism evidence="9 10">
    <name type="scientific">Powellomyces hirtus</name>
    <dbReference type="NCBI Taxonomy" id="109895"/>
    <lineage>
        <taxon>Eukaryota</taxon>
        <taxon>Fungi</taxon>
        <taxon>Fungi incertae sedis</taxon>
        <taxon>Chytridiomycota</taxon>
        <taxon>Chytridiomycota incertae sedis</taxon>
        <taxon>Chytridiomycetes</taxon>
        <taxon>Spizellomycetales</taxon>
        <taxon>Powellomycetaceae</taxon>
        <taxon>Powellomyces</taxon>
    </lineage>
</organism>
<dbReference type="InterPro" id="IPR036224">
    <property type="entry name" value="GINS_bundle-like_dom_sf"/>
</dbReference>